<proteinExistence type="predicted"/>
<organism evidence="2 3">
    <name type="scientific">Leptosia nina</name>
    <dbReference type="NCBI Taxonomy" id="320188"/>
    <lineage>
        <taxon>Eukaryota</taxon>
        <taxon>Metazoa</taxon>
        <taxon>Ecdysozoa</taxon>
        <taxon>Arthropoda</taxon>
        <taxon>Hexapoda</taxon>
        <taxon>Insecta</taxon>
        <taxon>Pterygota</taxon>
        <taxon>Neoptera</taxon>
        <taxon>Endopterygota</taxon>
        <taxon>Lepidoptera</taxon>
        <taxon>Glossata</taxon>
        <taxon>Ditrysia</taxon>
        <taxon>Papilionoidea</taxon>
        <taxon>Pieridae</taxon>
        <taxon>Pierinae</taxon>
        <taxon>Leptosia</taxon>
    </lineage>
</organism>
<accession>A0AAV1JV88</accession>
<feature type="region of interest" description="Disordered" evidence="1">
    <location>
        <begin position="1"/>
        <end position="29"/>
    </location>
</feature>
<dbReference type="AlphaFoldDB" id="A0AAV1JV88"/>
<evidence type="ECO:0000313" key="3">
    <source>
        <dbReference type="Proteomes" id="UP001497472"/>
    </source>
</evidence>
<protein>
    <submittedName>
        <fullName evidence="2">Uncharacterized protein</fullName>
    </submittedName>
</protein>
<name>A0AAV1JV88_9NEOP</name>
<reference evidence="2 3" key="1">
    <citation type="submission" date="2023-11" db="EMBL/GenBank/DDBJ databases">
        <authorList>
            <person name="Okamura Y."/>
        </authorList>
    </citation>
    <scope>NUCLEOTIDE SEQUENCE [LARGE SCALE GENOMIC DNA]</scope>
</reference>
<gene>
    <name evidence="2" type="ORF">LNINA_LOCUS11408</name>
</gene>
<evidence type="ECO:0000256" key="1">
    <source>
        <dbReference type="SAM" id="MobiDB-lite"/>
    </source>
</evidence>
<sequence>TRQGRGWGARRRGTNCCPPRPARAPPGSVALGAHLRGVVG</sequence>
<feature type="non-terminal residue" evidence="2">
    <location>
        <position position="1"/>
    </location>
</feature>
<comment type="caution">
    <text evidence="2">The sequence shown here is derived from an EMBL/GenBank/DDBJ whole genome shotgun (WGS) entry which is preliminary data.</text>
</comment>
<keyword evidence="3" id="KW-1185">Reference proteome</keyword>
<dbReference type="Proteomes" id="UP001497472">
    <property type="component" value="Unassembled WGS sequence"/>
</dbReference>
<evidence type="ECO:0000313" key="2">
    <source>
        <dbReference type="EMBL" id="CAK1552360.1"/>
    </source>
</evidence>
<dbReference type="EMBL" id="CAVLEF010000144">
    <property type="protein sequence ID" value="CAK1552360.1"/>
    <property type="molecule type" value="Genomic_DNA"/>
</dbReference>